<protein>
    <submittedName>
        <fullName evidence="1">Uncharacterized protein</fullName>
    </submittedName>
</protein>
<evidence type="ECO:0000313" key="1">
    <source>
        <dbReference type="EMBL" id="TWU00623.1"/>
    </source>
</evidence>
<dbReference type="Proteomes" id="UP000317421">
    <property type="component" value="Unassembled WGS sequence"/>
</dbReference>
<proteinExistence type="predicted"/>
<keyword evidence="2" id="KW-1185">Reference proteome</keyword>
<reference evidence="1 2" key="1">
    <citation type="submission" date="2019-02" db="EMBL/GenBank/DDBJ databases">
        <title>Deep-cultivation of Planctomycetes and their phenomic and genomic characterization uncovers novel biology.</title>
        <authorList>
            <person name="Wiegand S."/>
            <person name="Jogler M."/>
            <person name="Boedeker C."/>
            <person name="Pinto D."/>
            <person name="Vollmers J."/>
            <person name="Rivas-Marin E."/>
            <person name="Kohn T."/>
            <person name="Peeters S.H."/>
            <person name="Heuer A."/>
            <person name="Rast P."/>
            <person name="Oberbeckmann S."/>
            <person name="Bunk B."/>
            <person name="Jeske O."/>
            <person name="Meyerdierks A."/>
            <person name="Storesund J.E."/>
            <person name="Kallscheuer N."/>
            <person name="Luecker S."/>
            <person name="Lage O.M."/>
            <person name="Pohl T."/>
            <person name="Merkel B.J."/>
            <person name="Hornburger P."/>
            <person name="Mueller R.-W."/>
            <person name="Bruemmer F."/>
            <person name="Labrenz M."/>
            <person name="Spormann A.M."/>
            <person name="Op Den Camp H."/>
            <person name="Overmann J."/>
            <person name="Amann R."/>
            <person name="Jetten M.S.M."/>
            <person name="Mascher T."/>
            <person name="Medema M.H."/>
            <person name="Devos D.P."/>
            <person name="Kaster A.-K."/>
            <person name="Ovreas L."/>
            <person name="Rohde M."/>
            <person name="Galperin M.Y."/>
            <person name="Jogler C."/>
        </authorList>
    </citation>
    <scope>NUCLEOTIDE SEQUENCE [LARGE SCALE GENOMIC DNA]</scope>
    <source>
        <strain evidence="1 2">Pla108</strain>
    </source>
</reference>
<gene>
    <name evidence="1" type="ORF">Pla108_15750</name>
</gene>
<accession>A0A5C6AKS5</accession>
<name>A0A5C6AKS5_9BACT</name>
<evidence type="ECO:0000313" key="2">
    <source>
        <dbReference type="Proteomes" id="UP000317421"/>
    </source>
</evidence>
<organism evidence="1 2">
    <name type="scientific">Botrimarina colliarenosi</name>
    <dbReference type="NCBI Taxonomy" id="2528001"/>
    <lineage>
        <taxon>Bacteria</taxon>
        <taxon>Pseudomonadati</taxon>
        <taxon>Planctomycetota</taxon>
        <taxon>Planctomycetia</taxon>
        <taxon>Pirellulales</taxon>
        <taxon>Lacipirellulaceae</taxon>
        <taxon>Botrimarina</taxon>
    </lineage>
</organism>
<dbReference type="AlphaFoldDB" id="A0A5C6AKS5"/>
<comment type="caution">
    <text evidence="1">The sequence shown here is derived from an EMBL/GenBank/DDBJ whole genome shotgun (WGS) entry which is preliminary data.</text>
</comment>
<dbReference type="RefSeq" id="WP_197526339.1">
    <property type="nucleotide sequence ID" value="NZ_SJPR01000001.1"/>
</dbReference>
<dbReference type="EMBL" id="SJPR01000001">
    <property type="protein sequence ID" value="TWU00623.1"/>
    <property type="molecule type" value="Genomic_DNA"/>
</dbReference>
<sequence length="62" mass="7216">MEMPGISFVIDDQGEKRAVQIDLAIHHQLWEDIYDAYLVESRRGEPTENWEDVKRELGLDAS</sequence>